<dbReference type="GO" id="GO:0006886">
    <property type="term" value="P:intracellular protein transport"/>
    <property type="evidence" value="ECO:0007669"/>
    <property type="project" value="UniProtKB-UniRule"/>
</dbReference>
<comment type="similarity">
    <text evidence="3">Belongs to the VAM6/VPS39 family.</text>
</comment>
<dbReference type="PANTHER" id="PTHR12894:SF49">
    <property type="entry name" value="VAM6_VPS39-LIKE PROTEIN"/>
    <property type="match status" value="1"/>
</dbReference>
<accession>A0A9W8B2E1</accession>
<dbReference type="Pfam" id="PF00780">
    <property type="entry name" value="CNH"/>
    <property type="match status" value="1"/>
</dbReference>
<evidence type="ECO:0000256" key="2">
    <source>
        <dbReference type="ARBA" id="ARBA00023136"/>
    </source>
</evidence>
<evidence type="ECO:0000313" key="8">
    <source>
        <dbReference type="Proteomes" id="UP001151582"/>
    </source>
</evidence>
<dbReference type="PROSITE" id="PS50236">
    <property type="entry name" value="CHCR"/>
    <property type="match status" value="1"/>
</dbReference>
<feature type="compositionally biased region" description="Low complexity" evidence="5">
    <location>
        <begin position="746"/>
        <end position="758"/>
    </location>
</feature>
<evidence type="ECO:0000256" key="3">
    <source>
        <dbReference type="ARBA" id="ARBA00038201"/>
    </source>
</evidence>
<dbReference type="Pfam" id="PF23556">
    <property type="entry name" value="TPR_Vps41"/>
    <property type="match status" value="1"/>
</dbReference>
<comment type="subcellular location">
    <subcellularLocation>
        <location evidence="1">Endomembrane system</location>
        <topology evidence="1">Peripheral membrane protein</topology>
    </subcellularLocation>
</comment>
<sequence length="1171" mass="128518">GFSKRAIEQMDFIKEAGLLVVLSDTYVYLYDLTTLTLNTHLQNTKGASVMAVHTGIEMVSDPMASVSSPMTTTAGPSGASAGIPTLVSKIAVALRRKVLVFIWKDADFLRVQEFPTPERAKALSWATNDQLCLGFGRAAYYVLTVSTGEIKELVPADGQSFNPSSGASVFSYSTTAMGNLGRWSSMGFGVFGGARGGGNGASATVDAAPEIGSDALIARLVHDELLVNRDHHTLHITMAPKPKQKAEILWTLGPQALGYAYPYIIAVGGKHLEVRNLDTQALVQEIALPMPVTRISSGKLLYVAAEHTVWRLMPLPYQVQVAQLLQRQEYVEALSYIDQAESILVETKAVYSDGIKVLYATYLFETNDFEQALALFQDLNLIPTEVIPLFTQGMGDRLKPALPPPPSADIVVATAMPADRLPTPPLGPDTVEPNTASSPASRPASAASPQPASHAEDNLSHHSVPKTPTEAEAQQNQALEDQKFDDRVALLIGYLAEQRRLVSQAISRKQNQVEFQTKAPVLQPGKLVSALDQYLAQSLPFKLTTIAVALPALAQLIDTTLLKAYLLNNPRLIGPLVRVNNACEIEVSEGLLLDHHRYQELVDLYFGKALHRKALQLLFRLATAANTDAATNDVDALPSLSVIPATLQGPDATIRYLQRLSFQHMDLILEYSTWVLRAAPSKAMEIFADENRTPDAYLQSPIDRVADYLAKFGLTQAIQYLEFIRSFVLEPILAREKAQDTAEQESTSSLPASSSSVGPSLLLSHAASQSAHGPSSPTSLTTTRTQGFPPLLWLSHSPSPVPPLLQRSGSALIQASGSTSALVRRFYHTVDHRLTTLYLDQVLSEFSADDLDTHVAASKLVATSPDNPAVLPVGTTPPPARQRLLILLRQSPYYSPEKILSKLPAHGLYQERAIVLSRMGQHDQALQLIVYQLRDFDQAEAYCRAHHEVENIFLTLLKVYLARPETSQPSNSSHASTATAHTEYWPQALRLMTCYGRYIDAHAALAFIPTSTTLKQLYPFFEQSLRATHQRRQTQKVVQNLMVGERVSVQAQWTAVRQQNITITPDRVCPLCYKRIGSTVFVLDPQYQPTPAPNPYTADSDNRSRGPLATAAPDQYGRMAVASSPVSMDTQNRQRDGALELLGFPLRYGKSEPTVVHFSCHQRRLRERNKT</sequence>
<dbReference type="AlphaFoldDB" id="A0A9W8B2E1"/>
<dbReference type="GO" id="GO:0000329">
    <property type="term" value="C:fungal-type vacuole membrane"/>
    <property type="evidence" value="ECO:0007669"/>
    <property type="project" value="TreeGrafter"/>
</dbReference>
<feature type="repeat" description="CHCR" evidence="4">
    <location>
        <begin position="810"/>
        <end position="969"/>
    </location>
</feature>
<dbReference type="GO" id="GO:0012505">
    <property type="term" value="C:endomembrane system"/>
    <property type="evidence" value="ECO:0007669"/>
    <property type="project" value="UniProtKB-SubCell"/>
</dbReference>
<dbReference type="InterPro" id="IPR032914">
    <property type="entry name" value="Vam6/VPS39/TRAP1"/>
</dbReference>
<feature type="non-terminal residue" evidence="7">
    <location>
        <position position="1"/>
    </location>
</feature>
<evidence type="ECO:0000313" key="7">
    <source>
        <dbReference type="EMBL" id="KAJ1972568.1"/>
    </source>
</evidence>
<comment type="caution">
    <text evidence="7">The sequence shown here is derived from an EMBL/GenBank/DDBJ whole genome shotgun (WGS) entry which is preliminary data.</text>
</comment>
<reference evidence="7" key="1">
    <citation type="submission" date="2022-07" db="EMBL/GenBank/DDBJ databases">
        <title>Phylogenomic reconstructions and comparative analyses of Kickxellomycotina fungi.</title>
        <authorList>
            <person name="Reynolds N.K."/>
            <person name="Stajich J.E."/>
            <person name="Barry K."/>
            <person name="Grigoriev I.V."/>
            <person name="Crous P."/>
            <person name="Smith M.E."/>
        </authorList>
    </citation>
    <scope>NUCLEOTIDE SEQUENCE</scope>
    <source>
        <strain evidence="7">RSA 567</strain>
    </source>
</reference>
<proteinExistence type="inferred from homology"/>
<dbReference type="GO" id="GO:0034058">
    <property type="term" value="P:endosomal vesicle fusion"/>
    <property type="evidence" value="ECO:0007669"/>
    <property type="project" value="TreeGrafter"/>
</dbReference>
<name>A0A9W8B2E1_9FUNG</name>
<keyword evidence="2" id="KW-0472">Membrane</keyword>
<evidence type="ECO:0000256" key="5">
    <source>
        <dbReference type="SAM" id="MobiDB-lite"/>
    </source>
</evidence>
<dbReference type="InterPro" id="IPR000547">
    <property type="entry name" value="Clathrin_H-chain/VPS_repeat"/>
</dbReference>
<dbReference type="EMBL" id="JANBQB010001019">
    <property type="protein sequence ID" value="KAJ1972568.1"/>
    <property type="molecule type" value="Genomic_DNA"/>
</dbReference>
<gene>
    <name evidence="7" type="primary">VAM6</name>
    <name evidence="7" type="ORF">H4R34_005367</name>
</gene>
<feature type="compositionally biased region" description="Low complexity" evidence="5">
    <location>
        <begin position="436"/>
        <end position="453"/>
    </location>
</feature>
<protein>
    <submittedName>
        <fullName evidence="7">Vacuolar morphogenesis protein 6</fullName>
    </submittedName>
</protein>
<dbReference type="PANTHER" id="PTHR12894">
    <property type="entry name" value="CNH DOMAIN CONTAINING"/>
    <property type="match status" value="1"/>
</dbReference>
<dbReference type="InterPro" id="IPR001180">
    <property type="entry name" value="CNH_dom"/>
</dbReference>
<evidence type="ECO:0000259" key="6">
    <source>
        <dbReference type="PROSITE" id="PS50219"/>
    </source>
</evidence>
<dbReference type="PROSITE" id="PS50219">
    <property type="entry name" value="CNH"/>
    <property type="match status" value="1"/>
</dbReference>
<dbReference type="InterPro" id="IPR019452">
    <property type="entry name" value="VPS39/TGF_beta_rcpt-assoc_1"/>
</dbReference>
<evidence type="ECO:0000256" key="1">
    <source>
        <dbReference type="ARBA" id="ARBA00004184"/>
    </source>
</evidence>
<feature type="region of interest" description="Disordered" evidence="5">
    <location>
        <begin position="1091"/>
        <end position="1111"/>
    </location>
</feature>
<evidence type="ECO:0000256" key="4">
    <source>
        <dbReference type="PROSITE-ProRule" id="PRU01006"/>
    </source>
</evidence>
<feature type="domain" description="CNH" evidence="6">
    <location>
        <begin position="1"/>
        <end position="301"/>
    </location>
</feature>
<dbReference type="GO" id="GO:0006914">
    <property type="term" value="P:autophagy"/>
    <property type="evidence" value="ECO:0007669"/>
    <property type="project" value="TreeGrafter"/>
</dbReference>
<dbReference type="OrthoDB" id="5325112at2759"/>
<dbReference type="Proteomes" id="UP001151582">
    <property type="component" value="Unassembled WGS sequence"/>
</dbReference>
<feature type="region of interest" description="Disordered" evidence="5">
    <location>
        <begin position="418"/>
        <end position="475"/>
    </location>
</feature>
<dbReference type="Pfam" id="PF10366">
    <property type="entry name" value="Vps39_1"/>
    <property type="match status" value="1"/>
</dbReference>
<organism evidence="7 8">
    <name type="scientific">Dimargaris verticillata</name>
    <dbReference type="NCBI Taxonomy" id="2761393"/>
    <lineage>
        <taxon>Eukaryota</taxon>
        <taxon>Fungi</taxon>
        <taxon>Fungi incertae sedis</taxon>
        <taxon>Zoopagomycota</taxon>
        <taxon>Kickxellomycotina</taxon>
        <taxon>Dimargaritomycetes</taxon>
        <taxon>Dimargaritales</taxon>
        <taxon>Dimargaritaceae</taxon>
        <taxon>Dimargaris</taxon>
    </lineage>
</organism>
<feature type="region of interest" description="Disordered" evidence="5">
    <location>
        <begin position="739"/>
        <end position="758"/>
    </location>
</feature>
<keyword evidence="8" id="KW-1185">Reference proteome</keyword>